<sequence>MEIRALTKDDLDAVADLWNPLIRETTITFNPVEKTLDDLREWLAAPGPALGAFEGGALIGFASAHQFRGGLGYRRTYEHSINLAPEARGRGLGRPLMEALFEVLRPTEVHSLIGAITATNAASIALHARLGFSEVGRIPQAGWKFGVFHDLVLMQKIL</sequence>
<dbReference type="OrthoDB" id="5459937at2"/>
<accession>A0A1I3BUQ7</accession>
<dbReference type="PROSITE" id="PS51186">
    <property type="entry name" value="GNAT"/>
    <property type="match status" value="1"/>
</dbReference>
<evidence type="ECO:0000313" key="4">
    <source>
        <dbReference type="EMBL" id="SFH65481.1"/>
    </source>
</evidence>
<keyword evidence="5" id="KW-1185">Reference proteome</keyword>
<dbReference type="GO" id="GO:0016747">
    <property type="term" value="F:acyltransferase activity, transferring groups other than amino-acyl groups"/>
    <property type="evidence" value="ECO:0007669"/>
    <property type="project" value="InterPro"/>
</dbReference>
<organism evidence="4 5">
    <name type="scientific">Albimonas pacifica</name>
    <dbReference type="NCBI Taxonomy" id="1114924"/>
    <lineage>
        <taxon>Bacteria</taxon>
        <taxon>Pseudomonadati</taxon>
        <taxon>Pseudomonadota</taxon>
        <taxon>Alphaproteobacteria</taxon>
        <taxon>Rhodobacterales</taxon>
        <taxon>Paracoccaceae</taxon>
        <taxon>Albimonas</taxon>
    </lineage>
</organism>
<feature type="domain" description="N-acetyltransferase" evidence="3">
    <location>
        <begin position="1"/>
        <end position="158"/>
    </location>
</feature>
<evidence type="ECO:0000259" key="3">
    <source>
        <dbReference type="PROSITE" id="PS51186"/>
    </source>
</evidence>
<evidence type="ECO:0000256" key="2">
    <source>
        <dbReference type="ARBA" id="ARBA00023315"/>
    </source>
</evidence>
<dbReference type="RefSeq" id="WP_092857151.1">
    <property type="nucleotide sequence ID" value="NZ_FOQH01000001.1"/>
</dbReference>
<dbReference type="PANTHER" id="PTHR43072">
    <property type="entry name" value="N-ACETYLTRANSFERASE"/>
    <property type="match status" value="1"/>
</dbReference>
<dbReference type="CDD" id="cd04301">
    <property type="entry name" value="NAT_SF"/>
    <property type="match status" value="1"/>
</dbReference>
<dbReference type="SUPFAM" id="SSF55729">
    <property type="entry name" value="Acyl-CoA N-acyltransferases (Nat)"/>
    <property type="match status" value="1"/>
</dbReference>
<dbReference type="Proteomes" id="UP000199377">
    <property type="component" value="Unassembled WGS sequence"/>
</dbReference>
<dbReference type="AlphaFoldDB" id="A0A1I3BUQ7"/>
<dbReference type="STRING" id="1114924.SAMN05216258_101327"/>
<name>A0A1I3BUQ7_9RHOB</name>
<proteinExistence type="predicted"/>
<dbReference type="InterPro" id="IPR000182">
    <property type="entry name" value="GNAT_dom"/>
</dbReference>
<protein>
    <submittedName>
        <fullName evidence="4">Phosphinothricin acetyltransferase</fullName>
    </submittedName>
</protein>
<dbReference type="EMBL" id="FOQH01000001">
    <property type="protein sequence ID" value="SFH65481.1"/>
    <property type="molecule type" value="Genomic_DNA"/>
</dbReference>
<dbReference type="Pfam" id="PF00583">
    <property type="entry name" value="Acetyltransf_1"/>
    <property type="match status" value="1"/>
</dbReference>
<dbReference type="InterPro" id="IPR016181">
    <property type="entry name" value="Acyl_CoA_acyltransferase"/>
</dbReference>
<reference evidence="4 5" key="1">
    <citation type="submission" date="2016-10" db="EMBL/GenBank/DDBJ databases">
        <authorList>
            <person name="de Groot N.N."/>
        </authorList>
    </citation>
    <scope>NUCLEOTIDE SEQUENCE [LARGE SCALE GENOMIC DNA]</scope>
    <source>
        <strain evidence="4 5">CGMCC 1.11030</strain>
    </source>
</reference>
<evidence type="ECO:0000256" key="1">
    <source>
        <dbReference type="ARBA" id="ARBA00022679"/>
    </source>
</evidence>
<keyword evidence="1 4" id="KW-0808">Transferase</keyword>
<evidence type="ECO:0000313" key="5">
    <source>
        <dbReference type="Proteomes" id="UP000199377"/>
    </source>
</evidence>
<dbReference type="Gene3D" id="3.40.630.30">
    <property type="match status" value="1"/>
</dbReference>
<keyword evidence="2" id="KW-0012">Acyltransferase</keyword>
<gene>
    <name evidence="4" type="ORF">SAMN05216258_101327</name>
</gene>
<dbReference type="PANTHER" id="PTHR43072:SF23">
    <property type="entry name" value="UPF0039 PROTEIN C11D3.02C"/>
    <property type="match status" value="1"/>
</dbReference>